<dbReference type="AlphaFoldDB" id="A0A166GSR4"/>
<dbReference type="InterPro" id="IPR017853">
    <property type="entry name" value="GH"/>
</dbReference>
<feature type="chain" id="PRO_5007874126" description="non-reducing end alpha-L-arabinofuranosidase" evidence="8">
    <location>
        <begin position="24"/>
        <end position="661"/>
    </location>
</feature>
<comment type="catalytic activity">
    <reaction evidence="1">
        <text>Hydrolysis of terminal non-reducing alpha-L-arabinofuranoside residues in alpha-L-arabinosides.</text>
        <dbReference type="EC" id="3.2.1.55"/>
    </reaction>
</comment>
<dbReference type="GO" id="GO:0031222">
    <property type="term" value="P:arabinan catabolic process"/>
    <property type="evidence" value="ECO:0007669"/>
    <property type="project" value="UniProtKB-UniPathway"/>
</dbReference>
<sequence>MHSSLILACFSVWFSQLFQPAALQLTPTNPLNLHISKNVTVPMSPLFGDGGLYGELLQNRAFQGVLPGTQAALNSYQPVNGAFLTVVDNTPGVSASLPNSLELSIPSTVVGGPVGFQNTGFWGIKIQQGWTYNASFYAKSSNFKGSLNVYLQSLSGAVYATKTISGISSSWKKFSLQLVPTASAPDINNAFTITVDGSSAKGSTINFGLLSLFPPTFNGRENGMRTDLAELLAALKPSFWRFPGGNNIEGLSFDTRWKWNETIGPIENRPGRVANWGYPNTDGLGLLEYLDWIEDLQAEPILAIWSGIATANYSDLTTWPIVPEADLQPYIDDAINEIEFITEDAKTNKNAALRAQLGREEPYALKYVEIGNEDQVVPDFYAAYRWQAFVSTLSAKFPNLTFIDTSLPTTALDPPYTSIDFHEYNSPDWFKFTGAFMFDNYPRNGTEFLVGEYAVTSTNDQNALGTFASGRFQFPTLEGSVAEAAFMTGMERNTDVVFAAAYAPTLEHLGANQWTPDLISFDAGTSFGSTSYYVQQLFSSNRGTHILATTPTQDNSTNPLYWVASHNNDTNLVFLKVANTGNDDLVVYLTFDFSVGPTATLSTLSQTDGSGIFNVSNTPDNPRNIIPVHSSTVVLHPTGFNATFSSQSVTVLTFRTTDKFS</sequence>
<dbReference type="STRING" id="1314776.A0A166GSR4"/>
<evidence type="ECO:0000256" key="3">
    <source>
        <dbReference type="ARBA" id="ARBA00007186"/>
    </source>
</evidence>
<dbReference type="SMART" id="SM00813">
    <property type="entry name" value="Alpha-L-AF_C"/>
    <property type="match status" value="1"/>
</dbReference>
<dbReference type="Pfam" id="PF22848">
    <property type="entry name" value="ASD1_dom"/>
    <property type="match status" value="1"/>
</dbReference>
<dbReference type="InterPro" id="IPR055235">
    <property type="entry name" value="ASD1_cat"/>
</dbReference>
<keyword evidence="7" id="KW-0325">Glycoprotein</keyword>
<evidence type="ECO:0000256" key="8">
    <source>
        <dbReference type="SAM" id="SignalP"/>
    </source>
</evidence>
<keyword evidence="5 8" id="KW-0732">Signal</keyword>
<dbReference type="EC" id="3.2.1.55" evidence="4"/>
<name>A0A166GSR4_9AGAM</name>
<dbReference type="SUPFAM" id="SSF51445">
    <property type="entry name" value="(Trans)glycosidases"/>
    <property type="match status" value="1"/>
</dbReference>
<evidence type="ECO:0000256" key="2">
    <source>
        <dbReference type="ARBA" id="ARBA00004834"/>
    </source>
</evidence>
<evidence type="ECO:0000313" key="11">
    <source>
        <dbReference type="Proteomes" id="UP000076798"/>
    </source>
</evidence>
<dbReference type="Proteomes" id="UP000076798">
    <property type="component" value="Unassembled WGS sequence"/>
</dbReference>
<dbReference type="EMBL" id="KV428017">
    <property type="protein sequence ID" value="KZT41976.1"/>
    <property type="molecule type" value="Genomic_DNA"/>
</dbReference>
<evidence type="ECO:0000256" key="6">
    <source>
        <dbReference type="ARBA" id="ARBA00022801"/>
    </source>
</evidence>
<keyword evidence="6 10" id="KW-0378">Hydrolase</keyword>
<evidence type="ECO:0000256" key="7">
    <source>
        <dbReference type="ARBA" id="ARBA00023180"/>
    </source>
</evidence>
<evidence type="ECO:0000256" key="1">
    <source>
        <dbReference type="ARBA" id="ARBA00001462"/>
    </source>
</evidence>
<feature type="signal peptide" evidence="8">
    <location>
        <begin position="1"/>
        <end position="23"/>
    </location>
</feature>
<accession>A0A166GSR4</accession>
<gene>
    <name evidence="10" type="ORF">SISSUDRAFT_1069680</name>
</gene>
<dbReference type="PANTHER" id="PTHR31776:SF0">
    <property type="entry name" value="ALPHA-L-ARABINOFURANOSIDASE 1"/>
    <property type="match status" value="1"/>
</dbReference>
<dbReference type="Gene3D" id="2.60.120.260">
    <property type="entry name" value="Galactose-binding domain-like"/>
    <property type="match status" value="1"/>
</dbReference>
<dbReference type="GO" id="GO:0046556">
    <property type="term" value="F:alpha-L-arabinofuranosidase activity"/>
    <property type="evidence" value="ECO:0007669"/>
    <property type="project" value="UniProtKB-EC"/>
</dbReference>
<keyword evidence="11" id="KW-1185">Reference proteome</keyword>
<protein>
    <recommendedName>
        <fullName evidence="4">non-reducing end alpha-L-arabinofuranosidase</fullName>
        <ecNumber evidence="4">3.2.1.55</ecNumber>
    </recommendedName>
</protein>
<evidence type="ECO:0000256" key="5">
    <source>
        <dbReference type="ARBA" id="ARBA00022729"/>
    </source>
</evidence>
<dbReference type="InterPro" id="IPR051563">
    <property type="entry name" value="Glycosyl_Hydrolase_51"/>
</dbReference>
<dbReference type="OrthoDB" id="406864at2759"/>
<dbReference type="PANTHER" id="PTHR31776">
    <property type="entry name" value="ALPHA-L-ARABINOFURANOSIDASE 1"/>
    <property type="match status" value="1"/>
</dbReference>
<reference evidence="10 11" key="1">
    <citation type="journal article" date="2016" name="Mol. Biol. Evol.">
        <title>Comparative Genomics of Early-Diverging Mushroom-Forming Fungi Provides Insights into the Origins of Lignocellulose Decay Capabilities.</title>
        <authorList>
            <person name="Nagy L.G."/>
            <person name="Riley R."/>
            <person name="Tritt A."/>
            <person name="Adam C."/>
            <person name="Daum C."/>
            <person name="Floudas D."/>
            <person name="Sun H."/>
            <person name="Yadav J.S."/>
            <person name="Pangilinan J."/>
            <person name="Larsson K.H."/>
            <person name="Matsuura K."/>
            <person name="Barry K."/>
            <person name="Labutti K."/>
            <person name="Kuo R."/>
            <person name="Ohm R.A."/>
            <person name="Bhattacharya S.S."/>
            <person name="Shirouzu T."/>
            <person name="Yoshinaga Y."/>
            <person name="Martin F.M."/>
            <person name="Grigoriev I.V."/>
            <person name="Hibbett D.S."/>
        </authorList>
    </citation>
    <scope>NUCLEOTIDE SEQUENCE [LARGE SCALE GENOMIC DNA]</scope>
    <source>
        <strain evidence="10 11">HHB10207 ss-3</strain>
    </source>
</reference>
<dbReference type="InterPro" id="IPR010720">
    <property type="entry name" value="Alpha-L-AF_C"/>
</dbReference>
<dbReference type="InterPro" id="IPR013780">
    <property type="entry name" value="Glyco_hydro_b"/>
</dbReference>
<dbReference type="Gene3D" id="3.20.20.80">
    <property type="entry name" value="Glycosidases"/>
    <property type="match status" value="1"/>
</dbReference>
<comment type="pathway">
    <text evidence="2">Glycan metabolism; L-arabinan degradation.</text>
</comment>
<evidence type="ECO:0000259" key="9">
    <source>
        <dbReference type="SMART" id="SM00813"/>
    </source>
</evidence>
<evidence type="ECO:0000313" key="10">
    <source>
        <dbReference type="EMBL" id="KZT41976.1"/>
    </source>
</evidence>
<dbReference type="Gene3D" id="2.60.40.1180">
    <property type="entry name" value="Golgi alpha-mannosidase II"/>
    <property type="match status" value="1"/>
</dbReference>
<comment type="similarity">
    <text evidence="3">Belongs to the glycosyl hydrolase 51 family.</text>
</comment>
<proteinExistence type="inferred from homology"/>
<evidence type="ECO:0000256" key="4">
    <source>
        <dbReference type="ARBA" id="ARBA00012670"/>
    </source>
</evidence>
<dbReference type="GO" id="GO:0046373">
    <property type="term" value="P:L-arabinose metabolic process"/>
    <property type="evidence" value="ECO:0007669"/>
    <property type="project" value="InterPro"/>
</dbReference>
<dbReference type="UniPathway" id="UPA00667"/>
<dbReference type="Pfam" id="PF06964">
    <property type="entry name" value="Alpha-L-AF_C"/>
    <property type="match status" value="1"/>
</dbReference>
<feature type="domain" description="Alpha-L-arabinofuranosidase C-terminal" evidence="9">
    <location>
        <begin position="451"/>
        <end position="648"/>
    </location>
</feature>
<organism evidence="10 11">
    <name type="scientific">Sistotremastrum suecicum HHB10207 ss-3</name>
    <dbReference type="NCBI Taxonomy" id="1314776"/>
    <lineage>
        <taxon>Eukaryota</taxon>
        <taxon>Fungi</taxon>
        <taxon>Dikarya</taxon>
        <taxon>Basidiomycota</taxon>
        <taxon>Agaricomycotina</taxon>
        <taxon>Agaricomycetes</taxon>
        <taxon>Sistotremastrales</taxon>
        <taxon>Sistotremastraceae</taxon>
        <taxon>Sistotremastrum</taxon>
    </lineage>
</organism>